<proteinExistence type="predicted"/>
<feature type="region of interest" description="Disordered" evidence="1">
    <location>
        <begin position="1"/>
        <end position="22"/>
    </location>
</feature>
<evidence type="ECO:0000313" key="3">
    <source>
        <dbReference type="EMBL" id="EDO49894.1"/>
    </source>
</evidence>
<name>A7RF42_NEMVE</name>
<accession>A7RF42</accession>
<dbReference type="eggNOG" id="KOG1217">
    <property type="taxonomic scope" value="Eukaryota"/>
</dbReference>
<gene>
    <name evidence="3" type="ORF">NEMVEDRAFT_v1g196264</name>
</gene>
<dbReference type="OMA" id="CTQENSA"/>
<dbReference type="Proteomes" id="UP000001593">
    <property type="component" value="Unassembled WGS sequence"/>
</dbReference>
<evidence type="ECO:0000256" key="1">
    <source>
        <dbReference type="SAM" id="MobiDB-lite"/>
    </source>
</evidence>
<organism evidence="3 4">
    <name type="scientific">Nematostella vectensis</name>
    <name type="common">Starlet sea anemone</name>
    <dbReference type="NCBI Taxonomy" id="45351"/>
    <lineage>
        <taxon>Eukaryota</taxon>
        <taxon>Metazoa</taxon>
        <taxon>Cnidaria</taxon>
        <taxon>Anthozoa</taxon>
        <taxon>Hexacorallia</taxon>
        <taxon>Actiniaria</taxon>
        <taxon>Edwardsiidae</taxon>
        <taxon>Nematostella</taxon>
    </lineage>
</organism>
<dbReference type="SMART" id="SM00457">
    <property type="entry name" value="MACPF"/>
    <property type="match status" value="1"/>
</dbReference>
<dbReference type="InterPro" id="IPR020864">
    <property type="entry name" value="MACPF"/>
</dbReference>
<dbReference type="EMBL" id="DS469507">
    <property type="protein sequence ID" value="EDO49894.1"/>
    <property type="molecule type" value="Genomic_DNA"/>
</dbReference>
<feature type="domain" description="MACPF" evidence="2">
    <location>
        <begin position="45"/>
        <end position="367"/>
    </location>
</feature>
<dbReference type="HOGENOM" id="CLU_306372_0_0_1"/>
<reference evidence="3 4" key="1">
    <citation type="journal article" date="2007" name="Science">
        <title>Sea anemone genome reveals ancestral eumetazoan gene repertoire and genomic organization.</title>
        <authorList>
            <person name="Putnam N.H."/>
            <person name="Srivastava M."/>
            <person name="Hellsten U."/>
            <person name="Dirks B."/>
            <person name="Chapman J."/>
            <person name="Salamov A."/>
            <person name="Terry A."/>
            <person name="Shapiro H."/>
            <person name="Lindquist E."/>
            <person name="Kapitonov V.V."/>
            <person name="Jurka J."/>
            <person name="Genikhovich G."/>
            <person name="Grigoriev I.V."/>
            <person name="Lucas S.M."/>
            <person name="Steele R.E."/>
            <person name="Finnerty J.R."/>
            <person name="Technau U."/>
            <person name="Martindale M.Q."/>
            <person name="Rokhsar D.S."/>
        </authorList>
    </citation>
    <scope>NUCLEOTIDE SEQUENCE [LARGE SCALE GENOMIC DNA]</scope>
    <source>
        <strain evidence="4">CH2 X CH6</strain>
    </source>
</reference>
<dbReference type="InParanoid" id="A7RF42"/>
<evidence type="ECO:0000259" key="2">
    <source>
        <dbReference type="PROSITE" id="PS51412"/>
    </source>
</evidence>
<sequence length="967" mass="107293">MEITSSTEGTEKENAEKEDPAPYTYVNGYIGPAIMNGCYGKNYQPGDPCYTATETTTQCRTMIDGAAFIGVGFDGRGEYRSESRKMSIIQRSCGGHSYYDGDQVPDTMNVHGIYDTSANMYTFSSRSEYQSYLEKEAGVSGSYFGFYAGVKKAWGNSFSSNVQSFLSIFDIDVVRYEIFKDEVKPADLSQAFLQEFMNLPPSYFHPGAGQAYQEFILRWGTHYIKSAKFGGELEFRKTLQGMSIATKEQASEVVEAEYKGLFASAGAKYESKSGQESKSENKFSSSSVVVQGGSQEIAAILSDEYSPTFKEEFKSWLNSIQQYPKAFKFHMAPITDLVNFRAGDLFPEEDTVGCDVNGNSLEIDDNNQPFYMKEGKKVTCPFKSRSDLDSQIKRRRKSLTRAIDIYFREGVRTSANSLGPGAPGCEMGDEGLTGTFAHPKWDALIADDAIALVEFDMREPLTIGSTFIPHDMTRRIKYRNNKWYTAGPSGRFVLYNGFPVSASDTSNKIINILGVKFTYDELKGTLKLKGSYFTDSSQALEKILPLQDKPLATVRFQGSRKVPGKKRSASPVGVEATVSWPCNVDWLNENMFERTTEGKCIHFTAASAGPIYVVFSVIPDNKETWYHVRIGPKQVSIYKNGQSKASTVVKNALGLGDSELFQSYFVCLKGSEQSTVIEYGKSQGAQEKGDAYLSLVDTDTPLHVQYYAFGNGEKMMQVANIHVVEGRSRLQAKCKGVTHPVKGIESPYCVPNQCHELCDPLMGCTQENSATHCGRCRYAKAANKECKRECPKGQLAIGVTLDCKVALDWIQLTRQDEAVCFAAKGDVPAIVQPIIDGHLSEVKLTYTEGGVSCSNSVSQKSHWGCWALINLNVIITMNNDETPVFPGKDFTYIQASGGDPGRPAGYWYTSQGYNMNSPNLVLKANTHVNLDRDTTLKIWYGEDLSNKTEDDNHGKTCFKIYGKFETQ</sequence>
<keyword evidence="4" id="KW-1185">Reference proteome</keyword>
<protein>
    <recommendedName>
        <fullName evidence="2">MACPF domain-containing protein</fullName>
    </recommendedName>
</protein>
<dbReference type="PANTHER" id="PTHR46549:SF1">
    <property type="entry name" value="MACPF DOMAIN-CONTAINING PROTEIN"/>
    <property type="match status" value="1"/>
</dbReference>
<feature type="compositionally biased region" description="Basic and acidic residues" evidence="1">
    <location>
        <begin position="9"/>
        <end position="20"/>
    </location>
</feature>
<dbReference type="PhylomeDB" id="A7RF42"/>
<dbReference type="PROSITE" id="PS51412">
    <property type="entry name" value="MACPF_2"/>
    <property type="match status" value="1"/>
</dbReference>
<dbReference type="AlphaFoldDB" id="A7RF42"/>
<dbReference type="Pfam" id="PF01823">
    <property type="entry name" value="MACPF"/>
    <property type="match status" value="1"/>
</dbReference>
<dbReference type="PANTHER" id="PTHR46549">
    <property type="entry name" value="MACPF DOMAIN-CONTAINING PROTEIN"/>
    <property type="match status" value="1"/>
</dbReference>
<evidence type="ECO:0000313" key="4">
    <source>
        <dbReference type="Proteomes" id="UP000001593"/>
    </source>
</evidence>